<evidence type="ECO:0000313" key="2">
    <source>
        <dbReference type="Proteomes" id="UP001142393"/>
    </source>
</evidence>
<name>A0A9W8P627_9AGAR</name>
<evidence type="ECO:0000313" key="1">
    <source>
        <dbReference type="EMBL" id="KAJ3747735.1"/>
    </source>
</evidence>
<dbReference type="Proteomes" id="UP001142393">
    <property type="component" value="Unassembled WGS sequence"/>
</dbReference>
<gene>
    <name evidence="1" type="ORF">DFH05DRAFT_1522071</name>
</gene>
<reference evidence="1 2" key="1">
    <citation type="journal article" date="2023" name="Proc. Natl. Acad. Sci. U.S.A.">
        <title>A global phylogenomic analysis of the shiitake genus Lentinula.</title>
        <authorList>
            <person name="Sierra-Patev S."/>
            <person name="Min B."/>
            <person name="Naranjo-Ortiz M."/>
            <person name="Looney B."/>
            <person name="Konkel Z."/>
            <person name="Slot J.C."/>
            <person name="Sakamoto Y."/>
            <person name="Steenwyk J.L."/>
            <person name="Rokas A."/>
            <person name="Carro J."/>
            <person name="Camarero S."/>
            <person name="Ferreira P."/>
            <person name="Molpeceres G."/>
            <person name="Ruiz-Duenas F.J."/>
            <person name="Serrano A."/>
            <person name="Henrissat B."/>
            <person name="Drula E."/>
            <person name="Hughes K.W."/>
            <person name="Mata J.L."/>
            <person name="Ishikawa N.K."/>
            <person name="Vargas-Isla R."/>
            <person name="Ushijima S."/>
            <person name="Smith C.A."/>
            <person name="Donoghue J."/>
            <person name="Ahrendt S."/>
            <person name="Andreopoulos W."/>
            <person name="He G."/>
            <person name="LaButti K."/>
            <person name="Lipzen A."/>
            <person name="Ng V."/>
            <person name="Riley R."/>
            <person name="Sandor L."/>
            <person name="Barry K."/>
            <person name="Martinez A.T."/>
            <person name="Xiao Y."/>
            <person name="Gibbons J.G."/>
            <person name="Terashima K."/>
            <person name="Grigoriev I.V."/>
            <person name="Hibbett D."/>
        </authorList>
    </citation>
    <scope>NUCLEOTIDE SEQUENCE [LARGE SCALE GENOMIC DNA]</scope>
    <source>
        <strain evidence="1 2">TFB7810</strain>
    </source>
</reference>
<comment type="caution">
    <text evidence="1">The sequence shown here is derived from an EMBL/GenBank/DDBJ whole genome shotgun (WGS) entry which is preliminary data.</text>
</comment>
<organism evidence="1 2">
    <name type="scientific">Lentinula detonsa</name>
    <dbReference type="NCBI Taxonomy" id="2804962"/>
    <lineage>
        <taxon>Eukaryota</taxon>
        <taxon>Fungi</taxon>
        <taxon>Dikarya</taxon>
        <taxon>Basidiomycota</taxon>
        <taxon>Agaricomycotina</taxon>
        <taxon>Agaricomycetes</taxon>
        <taxon>Agaricomycetidae</taxon>
        <taxon>Agaricales</taxon>
        <taxon>Marasmiineae</taxon>
        <taxon>Omphalotaceae</taxon>
        <taxon>Lentinula</taxon>
    </lineage>
</organism>
<keyword evidence="2" id="KW-1185">Reference proteome</keyword>
<evidence type="ECO:0008006" key="3">
    <source>
        <dbReference type="Google" id="ProtNLM"/>
    </source>
</evidence>
<protein>
    <recommendedName>
        <fullName evidence="3">F-box domain-containing protein</fullName>
    </recommendedName>
</protein>
<sequence>MAVFSPELNELLPEPNAHWTVRRPADTQKLDGMLQTVKGYKDSILAELSALEEKKAIYQRCLLTVQDRERRIRFHQSTFSTVPEEVLTLIFEEICLENSFKERKRTYAIVLCGVCRVWRRIVLSRGKCWSTFHVCGTTFYKKMREQKQRDNLRNLTKMFLGYAVTSTRKLPLSLHIECTTIPSSTMSLLLKEVSRWEVVKLVGTHDDFNSLDSRMTIFPILRSLTICNSADRPLEDLVQQFDNFTSIPIGVLRSLCLWQRLLIRDPLTGHWDHLTRLELHDTSSENIIDTLRGCGPVLQTVTLTNIAASQRGGIISSSTVTLVALRELTISLGSTRDDLRSRDLAQCLLNRLTLPGLTSLKVSANGQETLYDNHWVAPDVVENFFCRSNFPLQELSLSELGISDTQLKSLLDHINRTLKVLSITETTSGTPGSRHSRSLGASLSMSSIASTSSSSLECEAVETLSTVFLQELNPDRPSSSDFLPVLTELNLTRNSGLKFDRRAFLDVVCSRSPDILRLGGKGGVVPLKKISLRISIPRRSSEARREHAMDPCDFPVYRALKRDFRVCINDDDPEGKHEMKSRDVIDESVLNDVVDMSSGGYLD</sequence>
<accession>A0A9W8P627</accession>
<dbReference type="AlphaFoldDB" id="A0A9W8P627"/>
<dbReference type="EMBL" id="JANVFU010000003">
    <property type="protein sequence ID" value="KAJ3747735.1"/>
    <property type="molecule type" value="Genomic_DNA"/>
</dbReference>
<proteinExistence type="predicted"/>